<dbReference type="AlphaFoldDB" id="A0A1U8NVF4"/>
<dbReference type="Pfam" id="PF13456">
    <property type="entry name" value="RVT_3"/>
    <property type="match status" value="1"/>
</dbReference>
<name>A0A1U8NVF4_GOSHI</name>
<dbReference type="InterPro" id="IPR002156">
    <property type="entry name" value="RNaseH_domain"/>
</dbReference>
<dbReference type="PANTHER" id="PTHR47723:SF19">
    <property type="entry name" value="POLYNUCLEOTIDYL TRANSFERASE, RIBONUCLEASE H-LIKE SUPERFAMILY PROTEIN"/>
    <property type="match status" value="1"/>
</dbReference>
<reference evidence="2" key="1">
    <citation type="journal article" date="2020" name="Nat. Genet.">
        <title>Genomic diversifications of five Gossypium allopolyploid species and their impact on cotton improvement.</title>
        <authorList>
            <person name="Chen Z.J."/>
            <person name="Sreedasyam A."/>
            <person name="Ando A."/>
            <person name="Song Q."/>
            <person name="De Santiago L.M."/>
            <person name="Hulse-Kemp A.M."/>
            <person name="Ding M."/>
            <person name="Ye W."/>
            <person name="Kirkbride R.C."/>
            <person name="Jenkins J."/>
            <person name="Plott C."/>
            <person name="Lovell J."/>
            <person name="Lin Y.M."/>
            <person name="Vaughn R."/>
            <person name="Liu B."/>
            <person name="Simpson S."/>
            <person name="Scheffler B.E."/>
            <person name="Wen L."/>
            <person name="Saski C.A."/>
            <person name="Grover C.E."/>
            <person name="Hu G."/>
            <person name="Conover J.L."/>
            <person name="Carlson J.W."/>
            <person name="Shu S."/>
            <person name="Boston L.B."/>
            <person name="Williams M."/>
            <person name="Peterson D.G."/>
            <person name="McGee K."/>
            <person name="Jones D.C."/>
            <person name="Wendel J.F."/>
            <person name="Stelly D.M."/>
            <person name="Grimwood J."/>
            <person name="Schmutz J."/>
        </authorList>
    </citation>
    <scope>NUCLEOTIDE SEQUENCE [LARGE SCALE GENOMIC DNA]</scope>
    <source>
        <strain evidence="2">cv. TM-1</strain>
    </source>
</reference>
<dbReference type="GO" id="GO:0004523">
    <property type="term" value="F:RNA-DNA hybrid ribonuclease activity"/>
    <property type="evidence" value="ECO:0007669"/>
    <property type="project" value="InterPro"/>
</dbReference>
<dbReference type="OrthoDB" id="999696at2759"/>
<protein>
    <recommendedName>
        <fullName evidence="1">RNase H type-1 domain-containing protein</fullName>
    </recommendedName>
</protein>
<evidence type="ECO:0000313" key="2">
    <source>
        <dbReference type="Proteomes" id="UP000818029"/>
    </source>
</evidence>
<dbReference type="InterPro" id="IPR044730">
    <property type="entry name" value="RNase_H-like_dom_plant"/>
</dbReference>
<sequence length="191" mass="22170">MCWAKHVTLESRNGLSDNIVPFHKEPTPKDWIVLNVDGVVSRTSRRAIARGVVRDSTSNWVMGYNQFLGNCSIFDVELWGILDGLKLIQRRGHNNVIIHSDSLEVVKVIHENVSKSSTSALIRRIHWILSQESQWILRYIPREDNKCADYLSKLAFERENDLRLFESPPDDVLDFFKSDKERTISPLEYFL</sequence>
<dbReference type="PANTHER" id="PTHR47723">
    <property type="entry name" value="OS05G0353850 PROTEIN"/>
    <property type="match status" value="1"/>
</dbReference>
<dbReference type="GeneID" id="107952193"/>
<dbReference type="Proteomes" id="UP000818029">
    <property type="component" value="Chromosome A02"/>
</dbReference>
<dbReference type="PaxDb" id="3635-A0A1U8NVF4"/>
<accession>A0A1U8NVF4</accession>
<evidence type="ECO:0000313" key="3">
    <source>
        <dbReference type="RefSeq" id="XP_016742961.1"/>
    </source>
</evidence>
<dbReference type="InterPro" id="IPR012337">
    <property type="entry name" value="RNaseH-like_sf"/>
</dbReference>
<dbReference type="Gene3D" id="3.30.420.10">
    <property type="entry name" value="Ribonuclease H-like superfamily/Ribonuclease H"/>
    <property type="match status" value="1"/>
</dbReference>
<gene>
    <name evidence="3" type="primary">LOC107952193</name>
</gene>
<dbReference type="STRING" id="3635.A0A1U8NVF4"/>
<evidence type="ECO:0000259" key="1">
    <source>
        <dbReference type="Pfam" id="PF13456"/>
    </source>
</evidence>
<dbReference type="InterPro" id="IPR036397">
    <property type="entry name" value="RNaseH_sf"/>
</dbReference>
<organism evidence="2 3">
    <name type="scientific">Gossypium hirsutum</name>
    <name type="common">Upland cotton</name>
    <name type="synonym">Gossypium mexicanum</name>
    <dbReference type="NCBI Taxonomy" id="3635"/>
    <lineage>
        <taxon>Eukaryota</taxon>
        <taxon>Viridiplantae</taxon>
        <taxon>Streptophyta</taxon>
        <taxon>Embryophyta</taxon>
        <taxon>Tracheophyta</taxon>
        <taxon>Spermatophyta</taxon>
        <taxon>Magnoliopsida</taxon>
        <taxon>eudicotyledons</taxon>
        <taxon>Gunneridae</taxon>
        <taxon>Pentapetalae</taxon>
        <taxon>rosids</taxon>
        <taxon>malvids</taxon>
        <taxon>Malvales</taxon>
        <taxon>Malvaceae</taxon>
        <taxon>Malvoideae</taxon>
        <taxon>Gossypium</taxon>
    </lineage>
</organism>
<dbReference type="InterPro" id="IPR053151">
    <property type="entry name" value="RNase_H-like"/>
</dbReference>
<keyword evidence="2" id="KW-1185">Reference proteome</keyword>
<reference evidence="3" key="2">
    <citation type="submission" date="2025-08" db="UniProtKB">
        <authorList>
            <consortium name="RefSeq"/>
        </authorList>
    </citation>
    <scope>IDENTIFICATION</scope>
</reference>
<feature type="domain" description="RNase H type-1" evidence="1">
    <location>
        <begin position="35"/>
        <end position="154"/>
    </location>
</feature>
<dbReference type="GO" id="GO:0003676">
    <property type="term" value="F:nucleic acid binding"/>
    <property type="evidence" value="ECO:0007669"/>
    <property type="project" value="InterPro"/>
</dbReference>
<dbReference type="SUPFAM" id="SSF53098">
    <property type="entry name" value="Ribonuclease H-like"/>
    <property type="match status" value="1"/>
</dbReference>
<dbReference type="KEGG" id="ghi:107952193"/>
<proteinExistence type="predicted"/>
<dbReference type="CDD" id="cd06222">
    <property type="entry name" value="RNase_H_like"/>
    <property type="match status" value="1"/>
</dbReference>
<dbReference type="RefSeq" id="XP_016742961.1">
    <property type="nucleotide sequence ID" value="XM_016887472.1"/>
</dbReference>
<dbReference type="SMR" id="A0A1U8NVF4"/>